<evidence type="ECO:0000259" key="8">
    <source>
        <dbReference type="PROSITE" id="PS50928"/>
    </source>
</evidence>
<evidence type="ECO:0000256" key="4">
    <source>
        <dbReference type="ARBA" id="ARBA00022692"/>
    </source>
</evidence>
<evidence type="ECO:0000256" key="5">
    <source>
        <dbReference type="ARBA" id="ARBA00022989"/>
    </source>
</evidence>
<dbReference type="InterPro" id="IPR000515">
    <property type="entry name" value="MetI-like"/>
</dbReference>
<keyword evidence="5 7" id="KW-1133">Transmembrane helix</keyword>
<name>A0A380S787_FIBSU</name>
<keyword evidence="3" id="KW-1003">Cell membrane</keyword>
<comment type="similarity">
    <text evidence="7">Belongs to the binding-protein-dependent transport system permease family.</text>
</comment>
<evidence type="ECO:0000313" key="10">
    <source>
        <dbReference type="Proteomes" id="UP000255423"/>
    </source>
</evidence>
<organism evidence="9 10">
    <name type="scientific">Fibrobacter succinogenes</name>
    <name type="common">Bacteroides succinogenes</name>
    <dbReference type="NCBI Taxonomy" id="833"/>
    <lineage>
        <taxon>Bacteria</taxon>
        <taxon>Pseudomonadati</taxon>
        <taxon>Fibrobacterota</taxon>
        <taxon>Fibrobacteria</taxon>
        <taxon>Fibrobacterales</taxon>
        <taxon>Fibrobacteraceae</taxon>
        <taxon>Fibrobacter</taxon>
    </lineage>
</organism>
<keyword evidence="4 7" id="KW-0812">Transmembrane</keyword>
<evidence type="ECO:0000256" key="6">
    <source>
        <dbReference type="ARBA" id="ARBA00023136"/>
    </source>
</evidence>
<dbReference type="PANTHER" id="PTHR30151">
    <property type="entry name" value="ALKANE SULFONATE ABC TRANSPORTER-RELATED, MEMBRANE SUBUNIT"/>
    <property type="match status" value="1"/>
</dbReference>
<accession>A0A380S787</accession>
<dbReference type="AlphaFoldDB" id="A0A380S787"/>
<dbReference type="Proteomes" id="UP000255423">
    <property type="component" value="Unassembled WGS sequence"/>
</dbReference>
<feature type="transmembrane region" description="Helical" evidence="7">
    <location>
        <begin position="110"/>
        <end position="135"/>
    </location>
</feature>
<feature type="domain" description="ABC transmembrane type-1" evidence="8">
    <location>
        <begin position="60"/>
        <end position="240"/>
    </location>
</feature>
<dbReference type="Pfam" id="PF00528">
    <property type="entry name" value="BPD_transp_1"/>
    <property type="match status" value="1"/>
</dbReference>
<feature type="transmembrane region" description="Helical" evidence="7">
    <location>
        <begin position="170"/>
        <end position="194"/>
    </location>
</feature>
<evidence type="ECO:0000256" key="2">
    <source>
        <dbReference type="ARBA" id="ARBA00022448"/>
    </source>
</evidence>
<dbReference type="PROSITE" id="PS50928">
    <property type="entry name" value="ABC_TM1"/>
    <property type="match status" value="1"/>
</dbReference>
<sequence length="254" mass="28270">MRIFVKYLSKFSGFLFLLFLIGIWTFISSGPEWSSQYLFPSPKAVLTALFNSREELLRSAWSSLLKLVPAYFAAAVVGISLGIVSGSVPWVGTMLKPISRFAAPIPPNVYIPYAIAILPTFYLSSTFIIFIAAFWPIYLNTAAGAADVPEKYRRNAAIIGIGRFEYLWRIAFVASLPSIFSGLSVGMGLSFIMLTVAELFGENTGLGHFVQFYADYSDYPNMVAGILWTGIVVLAIMELFEFVKRKVLFWTKAN</sequence>
<dbReference type="GO" id="GO:0005886">
    <property type="term" value="C:plasma membrane"/>
    <property type="evidence" value="ECO:0007669"/>
    <property type="project" value="UniProtKB-SubCell"/>
</dbReference>
<reference evidence="9 10" key="1">
    <citation type="submission" date="2017-08" db="EMBL/GenBank/DDBJ databases">
        <authorList>
            <person name="de Groot N.N."/>
        </authorList>
    </citation>
    <scope>NUCLEOTIDE SEQUENCE [LARGE SCALE GENOMIC DNA]</scope>
    <source>
        <strain evidence="9 10">HM2</strain>
    </source>
</reference>
<evidence type="ECO:0000256" key="1">
    <source>
        <dbReference type="ARBA" id="ARBA00004651"/>
    </source>
</evidence>
<dbReference type="PANTHER" id="PTHR30151:SF0">
    <property type="entry name" value="ABC TRANSPORTER PERMEASE PROTEIN MJ0413-RELATED"/>
    <property type="match status" value="1"/>
</dbReference>
<dbReference type="RefSeq" id="WP_109573243.1">
    <property type="nucleotide sequence ID" value="NZ_UHJL01000003.1"/>
</dbReference>
<dbReference type="GO" id="GO:0055085">
    <property type="term" value="P:transmembrane transport"/>
    <property type="evidence" value="ECO:0007669"/>
    <property type="project" value="InterPro"/>
</dbReference>
<comment type="subcellular location">
    <subcellularLocation>
        <location evidence="1 7">Cell membrane</location>
        <topology evidence="1 7">Multi-pass membrane protein</topology>
    </subcellularLocation>
</comment>
<feature type="transmembrane region" description="Helical" evidence="7">
    <location>
        <begin position="70"/>
        <end position="90"/>
    </location>
</feature>
<dbReference type="CDD" id="cd06261">
    <property type="entry name" value="TM_PBP2"/>
    <property type="match status" value="1"/>
</dbReference>
<proteinExistence type="inferred from homology"/>
<dbReference type="EMBL" id="UHJL01000003">
    <property type="protein sequence ID" value="SUQ24883.1"/>
    <property type="molecule type" value="Genomic_DNA"/>
</dbReference>
<dbReference type="InterPro" id="IPR035906">
    <property type="entry name" value="MetI-like_sf"/>
</dbReference>
<gene>
    <name evidence="9" type="ORF">SAMN05661053_2297</name>
</gene>
<dbReference type="SUPFAM" id="SSF161098">
    <property type="entry name" value="MetI-like"/>
    <property type="match status" value="1"/>
</dbReference>
<keyword evidence="6 7" id="KW-0472">Membrane</keyword>
<evidence type="ECO:0000313" key="9">
    <source>
        <dbReference type="EMBL" id="SUQ24883.1"/>
    </source>
</evidence>
<feature type="transmembrane region" description="Helical" evidence="7">
    <location>
        <begin position="7"/>
        <end position="27"/>
    </location>
</feature>
<evidence type="ECO:0000256" key="7">
    <source>
        <dbReference type="RuleBase" id="RU363032"/>
    </source>
</evidence>
<feature type="transmembrane region" description="Helical" evidence="7">
    <location>
        <begin position="222"/>
        <end position="243"/>
    </location>
</feature>
<dbReference type="Gene3D" id="1.10.3720.10">
    <property type="entry name" value="MetI-like"/>
    <property type="match status" value="1"/>
</dbReference>
<protein>
    <submittedName>
        <fullName evidence="9">NitT/TauT family transport system permease protein</fullName>
    </submittedName>
</protein>
<keyword evidence="2 7" id="KW-0813">Transport</keyword>
<evidence type="ECO:0000256" key="3">
    <source>
        <dbReference type="ARBA" id="ARBA00022475"/>
    </source>
</evidence>